<dbReference type="GO" id="GO:0045547">
    <property type="term" value="F:ditrans,polycis-polyprenyl diphosphate synthase [(2E,6E)-farnesyl diphosphate specific] activity"/>
    <property type="evidence" value="ECO:0007669"/>
    <property type="project" value="UniProtKB-EC"/>
</dbReference>
<evidence type="ECO:0000256" key="4">
    <source>
        <dbReference type="ARBA" id="ARBA00012596"/>
    </source>
</evidence>
<keyword evidence="6" id="KW-0460">Magnesium</keyword>
<evidence type="ECO:0000256" key="1">
    <source>
        <dbReference type="ARBA" id="ARBA00001946"/>
    </source>
</evidence>
<dbReference type="GeneID" id="37025270"/>
<dbReference type="OrthoDB" id="19639at2759"/>
<evidence type="ECO:0000313" key="8">
    <source>
        <dbReference type="EMBL" id="PWN29114.1"/>
    </source>
</evidence>
<evidence type="ECO:0000256" key="2">
    <source>
        <dbReference type="ARBA" id="ARBA00004922"/>
    </source>
</evidence>
<dbReference type="PANTHER" id="PTHR21528">
    <property type="entry name" value="DEHYDRODOLICHYL DIPHOSPHATE SYNTHASE COMPLEX SUBUNIT NUS1"/>
    <property type="match status" value="1"/>
</dbReference>
<dbReference type="PANTHER" id="PTHR21528:SF0">
    <property type="entry name" value="DEHYDRODOLICHYL DIPHOSPHATE SYNTHASE COMPLEX SUBUNIT NUS1"/>
    <property type="match status" value="1"/>
</dbReference>
<name>A0A316UVT7_9BASI</name>
<evidence type="ECO:0000256" key="5">
    <source>
        <dbReference type="ARBA" id="ARBA00022679"/>
    </source>
</evidence>
<comment type="catalytic activity">
    <reaction evidence="7">
        <text>n isopentenyl diphosphate + (2E,6E)-farnesyl diphosphate = a di-trans,poly-cis-polyprenyl diphosphate + n diphosphate</text>
        <dbReference type="Rhea" id="RHEA:53008"/>
        <dbReference type="Rhea" id="RHEA-COMP:19494"/>
        <dbReference type="ChEBI" id="CHEBI:33019"/>
        <dbReference type="ChEBI" id="CHEBI:128769"/>
        <dbReference type="ChEBI" id="CHEBI:136960"/>
        <dbReference type="ChEBI" id="CHEBI:175763"/>
        <dbReference type="EC" id="2.5.1.87"/>
    </reaction>
</comment>
<keyword evidence="9" id="KW-1185">Reference proteome</keyword>
<evidence type="ECO:0000313" key="9">
    <source>
        <dbReference type="Proteomes" id="UP000245884"/>
    </source>
</evidence>
<comment type="cofactor">
    <cofactor evidence="1">
        <name>Mg(2+)</name>
        <dbReference type="ChEBI" id="CHEBI:18420"/>
    </cofactor>
</comment>
<dbReference type="RefSeq" id="XP_025363726.1">
    <property type="nucleotide sequence ID" value="XM_025503447.1"/>
</dbReference>
<comment type="pathway">
    <text evidence="2">Protein modification; protein glycosylation.</text>
</comment>
<organism evidence="8 9">
    <name type="scientific">Jaminaea rosea</name>
    <dbReference type="NCBI Taxonomy" id="1569628"/>
    <lineage>
        <taxon>Eukaryota</taxon>
        <taxon>Fungi</taxon>
        <taxon>Dikarya</taxon>
        <taxon>Basidiomycota</taxon>
        <taxon>Ustilaginomycotina</taxon>
        <taxon>Exobasidiomycetes</taxon>
        <taxon>Microstromatales</taxon>
        <taxon>Microstromatales incertae sedis</taxon>
        <taxon>Jaminaea</taxon>
    </lineage>
</organism>
<dbReference type="EC" id="2.5.1.87" evidence="4"/>
<reference evidence="8 9" key="1">
    <citation type="journal article" date="2018" name="Mol. Biol. Evol.">
        <title>Broad Genomic Sampling Reveals a Smut Pathogenic Ancestry of the Fungal Clade Ustilaginomycotina.</title>
        <authorList>
            <person name="Kijpornyongpan T."/>
            <person name="Mondo S.J."/>
            <person name="Barry K."/>
            <person name="Sandor L."/>
            <person name="Lee J."/>
            <person name="Lipzen A."/>
            <person name="Pangilinan J."/>
            <person name="LaButti K."/>
            <person name="Hainaut M."/>
            <person name="Henrissat B."/>
            <person name="Grigoriev I.V."/>
            <person name="Spatafora J.W."/>
            <person name="Aime M.C."/>
        </authorList>
    </citation>
    <scope>NUCLEOTIDE SEQUENCE [LARGE SCALE GENOMIC DNA]</scope>
    <source>
        <strain evidence="8 9">MCA 5214</strain>
    </source>
</reference>
<evidence type="ECO:0000256" key="3">
    <source>
        <dbReference type="ARBA" id="ARBA00005432"/>
    </source>
</evidence>
<protein>
    <recommendedName>
        <fullName evidence="4">ditrans,polycis-polyprenyl diphosphate synthase [(2E,6E)-farnesyldiphosphate specific]</fullName>
        <ecNumber evidence="4">2.5.1.87</ecNumber>
    </recommendedName>
</protein>
<dbReference type="GO" id="GO:0005789">
    <property type="term" value="C:endoplasmic reticulum membrane"/>
    <property type="evidence" value="ECO:0007669"/>
    <property type="project" value="TreeGrafter"/>
</dbReference>
<dbReference type="InterPro" id="IPR038887">
    <property type="entry name" value="Nus1/NgBR"/>
</dbReference>
<dbReference type="Proteomes" id="UP000245884">
    <property type="component" value="Unassembled WGS sequence"/>
</dbReference>
<dbReference type="AlphaFoldDB" id="A0A316UVT7"/>
<dbReference type="EMBL" id="KZ819664">
    <property type="protein sequence ID" value="PWN29114.1"/>
    <property type="molecule type" value="Genomic_DNA"/>
</dbReference>
<evidence type="ECO:0000256" key="7">
    <source>
        <dbReference type="ARBA" id="ARBA00047353"/>
    </source>
</evidence>
<dbReference type="GO" id="GO:1904423">
    <property type="term" value="C:dehydrodolichyl diphosphate synthase complex"/>
    <property type="evidence" value="ECO:0007669"/>
    <property type="project" value="InterPro"/>
</dbReference>
<accession>A0A316UVT7</accession>
<sequence length="241" mass="27202">MAVIVIGDARKQSRADFASYVRFAALWRRVRTWRRSLEYTEEDLVQLARSGVNLPKHIAITLHARSSSHFDMVNRKRALRAFVQLAGLVGVADVSIWDEDGLWQEDSVDTAYKDESERSSPSVHILTPATHGRQAFASLSKCIDGPISPAKLDAKLRRSQGSCSSPSLFSLAATEPDLLLVLGGHWTSRLSLGSQYPRWDLRLTELFHRTEDEYRPGRSKELSIFAEALSQFQRAEQRYGK</sequence>
<evidence type="ECO:0000256" key="6">
    <source>
        <dbReference type="ARBA" id="ARBA00022842"/>
    </source>
</evidence>
<gene>
    <name evidence="8" type="ORF">BDZ90DRAFT_139342</name>
</gene>
<proteinExistence type="inferred from homology"/>
<keyword evidence="5" id="KW-0808">Transferase</keyword>
<comment type="similarity">
    <text evidence="3">Belongs to the UPP synthase family.</text>
</comment>